<feature type="transmembrane region" description="Helical" evidence="2">
    <location>
        <begin position="95"/>
        <end position="113"/>
    </location>
</feature>
<keyword evidence="1" id="KW-0175">Coiled coil</keyword>
<keyword evidence="4" id="KW-1185">Reference proteome</keyword>
<evidence type="ECO:0000256" key="1">
    <source>
        <dbReference type="SAM" id="Coils"/>
    </source>
</evidence>
<sequence length="194" mass="21960">MAKREIDRTSSLRTRLSDIDGNVVEWIWSHMNLLTAIATLWICTWAVTNGKVEIVAGIFTVGALGYFLGLIVGASFGLVFFVANLLSVPFNGDNMTAAMLGFVGYCVAAWLGYQHSEEKRMETERAKQTHPDQVLPWDMVNEVRTSLAAVRYLLFPMHDSQDQKLDLATRELSRIESLFNEYERENQKQIKKGP</sequence>
<organism evidence="3 4">
    <name type="scientific">Alicyclobacillus ferrooxydans</name>
    <dbReference type="NCBI Taxonomy" id="471514"/>
    <lineage>
        <taxon>Bacteria</taxon>
        <taxon>Bacillati</taxon>
        <taxon>Bacillota</taxon>
        <taxon>Bacilli</taxon>
        <taxon>Bacillales</taxon>
        <taxon>Alicyclobacillaceae</taxon>
        <taxon>Alicyclobacillus</taxon>
    </lineage>
</organism>
<proteinExistence type="predicted"/>
<reference evidence="3 4" key="1">
    <citation type="submission" date="2015-09" db="EMBL/GenBank/DDBJ databases">
        <title>Draft genome sequence of Alicyclobacillus ferrooxydans DSM 22381.</title>
        <authorList>
            <person name="Hemp J."/>
        </authorList>
    </citation>
    <scope>NUCLEOTIDE SEQUENCE [LARGE SCALE GENOMIC DNA]</scope>
    <source>
        <strain evidence="3 4">TC-34</strain>
    </source>
</reference>
<keyword evidence="2" id="KW-0812">Transmembrane</keyword>
<dbReference type="PATRIC" id="fig|471514.4.peg.4553"/>
<keyword evidence="2" id="KW-1133">Transmembrane helix</keyword>
<feature type="transmembrane region" description="Helical" evidence="2">
    <location>
        <begin position="54"/>
        <end position="83"/>
    </location>
</feature>
<evidence type="ECO:0000256" key="2">
    <source>
        <dbReference type="SAM" id="Phobius"/>
    </source>
</evidence>
<evidence type="ECO:0000313" key="4">
    <source>
        <dbReference type="Proteomes" id="UP000050482"/>
    </source>
</evidence>
<protein>
    <submittedName>
        <fullName evidence="3">Uncharacterized protein</fullName>
    </submittedName>
</protein>
<feature type="coiled-coil region" evidence="1">
    <location>
        <begin position="165"/>
        <end position="192"/>
    </location>
</feature>
<dbReference type="EMBL" id="LJCO01000079">
    <property type="protein sequence ID" value="KPV42247.1"/>
    <property type="molecule type" value="Genomic_DNA"/>
</dbReference>
<dbReference type="Proteomes" id="UP000050482">
    <property type="component" value="Unassembled WGS sequence"/>
</dbReference>
<dbReference type="AlphaFoldDB" id="A0A0P9CA27"/>
<gene>
    <name evidence="3" type="ORF">AN477_18190</name>
</gene>
<feature type="transmembrane region" description="Helical" evidence="2">
    <location>
        <begin position="26"/>
        <end position="47"/>
    </location>
</feature>
<evidence type="ECO:0000313" key="3">
    <source>
        <dbReference type="EMBL" id="KPV42247.1"/>
    </source>
</evidence>
<name>A0A0P9CA27_9BACL</name>
<accession>A0A0P9CA27</accession>
<keyword evidence="2" id="KW-0472">Membrane</keyword>
<comment type="caution">
    <text evidence="3">The sequence shown here is derived from an EMBL/GenBank/DDBJ whole genome shotgun (WGS) entry which is preliminary data.</text>
</comment>